<dbReference type="Gene3D" id="3.40.50.300">
    <property type="entry name" value="P-loop containing nucleotide triphosphate hydrolases"/>
    <property type="match status" value="1"/>
</dbReference>
<dbReference type="PANTHER" id="PTHR10695:SF46">
    <property type="entry name" value="BIFUNCTIONAL COENZYME A SYNTHASE-RELATED"/>
    <property type="match status" value="1"/>
</dbReference>
<dbReference type="EMBL" id="JACHLK010000007">
    <property type="protein sequence ID" value="MBB6561128.1"/>
    <property type="molecule type" value="Genomic_DNA"/>
</dbReference>
<dbReference type="CDD" id="cd02022">
    <property type="entry name" value="DPCK"/>
    <property type="match status" value="1"/>
</dbReference>
<dbReference type="PANTHER" id="PTHR10695">
    <property type="entry name" value="DEPHOSPHO-COA KINASE-RELATED"/>
    <property type="match status" value="1"/>
</dbReference>
<dbReference type="GO" id="GO:0004140">
    <property type="term" value="F:dephospho-CoA kinase activity"/>
    <property type="evidence" value="ECO:0007669"/>
    <property type="project" value="UniProtKB-UniRule"/>
</dbReference>
<dbReference type="EC" id="2.7.1.24" evidence="5 6"/>
<sequence length="199" mass="21054">MRIGLTGGIGSGKSTFGQLLASQGAALIDADQIARSVTGPGGAAIDAIRQTFGPDYVDASGALDRARMRALAFSDGNARMRLESIVHPLVTQFSAEGARQAQQDGKRLIVHDIPLLVESGRWARQLDAVVVIDCPAETQIERVVQRSGLAREAVQAILSHQASRPARRAAADAVVHNGPLCTLTQLQAQAEQLGRLFGL</sequence>
<keyword evidence="2 5" id="KW-0547">Nucleotide-binding</keyword>
<dbReference type="GO" id="GO:0005524">
    <property type="term" value="F:ATP binding"/>
    <property type="evidence" value="ECO:0007669"/>
    <property type="project" value="UniProtKB-UniRule"/>
</dbReference>
<dbReference type="RefSeq" id="WP_184859821.1">
    <property type="nucleotide sequence ID" value="NZ_JACHLK010000007.1"/>
</dbReference>
<keyword evidence="4 5" id="KW-0173">Coenzyme A biosynthesis</keyword>
<evidence type="ECO:0000256" key="5">
    <source>
        <dbReference type="HAMAP-Rule" id="MF_00376"/>
    </source>
</evidence>
<keyword evidence="5 7" id="KW-0808">Transferase</keyword>
<name>A0A7X0PFU8_9BURK</name>
<dbReference type="InterPro" id="IPR027417">
    <property type="entry name" value="P-loop_NTPase"/>
</dbReference>
<keyword evidence="5 7" id="KW-0418">Kinase</keyword>
<protein>
    <recommendedName>
        <fullName evidence="5 6">Dephospho-CoA kinase</fullName>
        <ecNumber evidence="5 6">2.7.1.24</ecNumber>
    </recommendedName>
    <alternativeName>
        <fullName evidence="5">Dephosphocoenzyme A kinase</fullName>
    </alternativeName>
</protein>
<dbReference type="Proteomes" id="UP000575083">
    <property type="component" value="Unassembled WGS sequence"/>
</dbReference>
<feature type="binding site" evidence="5">
    <location>
        <begin position="10"/>
        <end position="15"/>
    </location>
    <ligand>
        <name>ATP</name>
        <dbReference type="ChEBI" id="CHEBI:30616"/>
    </ligand>
</feature>
<evidence type="ECO:0000256" key="2">
    <source>
        <dbReference type="ARBA" id="ARBA00022741"/>
    </source>
</evidence>
<dbReference type="Pfam" id="PF01121">
    <property type="entry name" value="CoaE"/>
    <property type="match status" value="1"/>
</dbReference>
<dbReference type="NCBIfam" id="TIGR00152">
    <property type="entry name" value="dephospho-CoA kinase"/>
    <property type="match status" value="1"/>
</dbReference>
<dbReference type="PROSITE" id="PS51219">
    <property type="entry name" value="DPCK"/>
    <property type="match status" value="1"/>
</dbReference>
<dbReference type="AlphaFoldDB" id="A0A7X0PFU8"/>
<evidence type="ECO:0000256" key="3">
    <source>
        <dbReference type="ARBA" id="ARBA00022840"/>
    </source>
</evidence>
<dbReference type="SUPFAM" id="SSF52540">
    <property type="entry name" value="P-loop containing nucleoside triphosphate hydrolases"/>
    <property type="match status" value="1"/>
</dbReference>
<evidence type="ECO:0000313" key="8">
    <source>
        <dbReference type="Proteomes" id="UP000575083"/>
    </source>
</evidence>
<dbReference type="GO" id="GO:0005737">
    <property type="term" value="C:cytoplasm"/>
    <property type="evidence" value="ECO:0007669"/>
    <property type="project" value="UniProtKB-SubCell"/>
</dbReference>
<evidence type="ECO:0000256" key="4">
    <source>
        <dbReference type="ARBA" id="ARBA00022993"/>
    </source>
</evidence>
<accession>A0A7X0PFU8</accession>
<comment type="catalytic activity">
    <reaction evidence="5">
        <text>3'-dephospho-CoA + ATP = ADP + CoA + H(+)</text>
        <dbReference type="Rhea" id="RHEA:18245"/>
        <dbReference type="ChEBI" id="CHEBI:15378"/>
        <dbReference type="ChEBI" id="CHEBI:30616"/>
        <dbReference type="ChEBI" id="CHEBI:57287"/>
        <dbReference type="ChEBI" id="CHEBI:57328"/>
        <dbReference type="ChEBI" id="CHEBI:456216"/>
        <dbReference type="EC" id="2.7.1.24"/>
    </reaction>
</comment>
<dbReference type="HAMAP" id="MF_00376">
    <property type="entry name" value="Dephospho_CoA_kinase"/>
    <property type="match status" value="1"/>
</dbReference>
<reference evidence="7 8" key="1">
    <citation type="submission" date="2020-08" db="EMBL/GenBank/DDBJ databases">
        <title>Functional genomics of gut bacteria from endangered species of beetles.</title>
        <authorList>
            <person name="Carlos-Shanley C."/>
        </authorList>
    </citation>
    <scope>NUCLEOTIDE SEQUENCE [LARGE SCALE GENOMIC DNA]</scope>
    <source>
        <strain evidence="7 8">S00198</strain>
    </source>
</reference>
<gene>
    <name evidence="5" type="primary">coaE</name>
    <name evidence="7" type="ORF">HNP48_003816</name>
</gene>
<organism evidence="7 8">
    <name type="scientific">Acidovorax soli</name>
    <dbReference type="NCBI Taxonomy" id="592050"/>
    <lineage>
        <taxon>Bacteria</taxon>
        <taxon>Pseudomonadati</taxon>
        <taxon>Pseudomonadota</taxon>
        <taxon>Betaproteobacteria</taxon>
        <taxon>Burkholderiales</taxon>
        <taxon>Comamonadaceae</taxon>
        <taxon>Acidovorax</taxon>
    </lineage>
</organism>
<comment type="pathway">
    <text evidence="5">Cofactor biosynthesis; coenzyme A biosynthesis; CoA from (R)-pantothenate: step 5/5.</text>
</comment>
<evidence type="ECO:0000256" key="6">
    <source>
        <dbReference type="NCBIfam" id="TIGR00152"/>
    </source>
</evidence>
<keyword evidence="3 5" id="KW-0067">ATP-binding</keyword>
<keyword evidence="5" id="KW-0963">Cytoplasm</keyword>
<comment type="similarity">
    <text evidence="1 5">Belongs to the CoaE family.</text>
</comment>
<evidence type="ECO:0000313" key="7">
    <source>
        <dbReference type="EMBL" id="MBB6561128.1"/>
    </source>
</evidence>
<dbReference type="InterPro" id="IPR001977">
    <property type="entry name" value="Depp_CoAkinase"/>
</dbReference>
<dbReference type="UniPathway" id="UPA00241">
    <property type="reaction ID" value="UER00356"/>
</dbReference>
<dbReference type="GO" id="GO:0015937">
    <property type="term" value="P:coenzyme A biosynthetic process"/>
    <property type="evidence" value="ECO:0007669"/>
    <property type="project" value="UniProtKB-UniRule"/>
</dbReference>
<comment type="caution">
    <text evidence="7">The sequence shown here is derived from an EMBL/GenBank/DDBJ whole genome shotgun (WGS) entry which is preliminary data.</text>
</comment>
<comment type="subcellular location">
    <subcellularLocation>
        <location evidence="5">Cytoplasm</location>
    </subcellularLocation>
</comment>
<evidence type="ECO:0000256" key="1">
    <source>
        <dbReference type="ARBA" id="ARBA00009018"/>
    </source>
</evidence>
<keyword evidence="8" id="KW-1185">Reference proteome</keyword>
<proteinExistence type="inferred from homology"/>
<comment type="function">
    <text evidence="5">Catalyzes the phosphorylation of the 3'-hydroxyl group of dephosphocoenzyme A to form coenzyme A.</text>
</comment>